<dbReference type="InterPro" id="IPR041920">
    <property type="entry name" value="ROS/MUCR_sf"/>
</dbReference>
<name>A0A8E1WLB3_9HYPH</name>
<feature type="compositionally biased region" description="Basic residues" evidence="2">
    <location>
        <begin position="217"/>
        <end position="226"/>
    </location>
</feature>
<feature type="region of interest" description="Disordered" evidence="2">
    <location>
        <begin position="207"/>
        <end position="226"/>
    </location>
</feature>
<dbReference type="GO" id="GO:0008270">
    <property type="term" value="F:zinc ion binding"/>
    <property type="evidence" value="ECO:0007669"/>
    <property type="project" value="InterPro"/>
</dbReference>
<gene>
    <name evidence="3" type="ORF">HNQ96_005386</name>
</gene>
<dbReference type="InterPro" id="IPR008807">
    <property type="entry name" value="ROS_MUCR"/>
</dbReference>
<dbReference type="GO" id="GO:0003677">
    <property type="term" value="F:DNA binding"/>
    <property type="evidence" value="ECO:0007669"/>
    <property type="project" value="InterPro"/>
</dbReference>
<proteinExistence type="inferred from homology"/>
<accession>A0A8E1WLB3</accession>
<protein>
    <submittedName>
        <fullName evidence="3">Transcriptional regulator</fullName>
    </submittedName>
</protein>
<reference evidence="3 4" key="1">
    <citation type="submission" date="2020-08" db="EMBL/GenBank/DDBJ databases">
        <title>Genomic Encyclopedia of Type Strains, Phase IV (KMG-IV): sequencing the most valuable type-strain genomes for metagenomic binning, comparative biology and taxonomic classification.</title>
        <authorList>
            <person name="Goeker M."/>
        </authorList>
    </citation>
    <scope>NUCLEOTIDE SEQUENCE [LARGE SCALE GENOMIC DNA]</scope>
    <source>
        <strain evidence="3 4">DSM 17454</strain>
    </source>
</reference>
<dbReference type="EMBL" id="JACHGI010000017">
    <property type="protein sequence ID" value="MBB6469496.1"/>
    <property type="molecule type" value="Genomic_DNA"/>
</dbReference>
<organism evidence="3 4">
    <name type="scientific">Aminobacter carboxidus</name>
    <dbReference type="NCBI Taxonomy" id="376165"/>
    <lineage>
        <taxon>Bacteria</taxon>
        <taxon>Pseudomonadati</taxon>
        <taxon>Pseudomonadota</taxon>
        <taxon>Alphaproteobacteria</taxon>
        <taxon>Hyphomicrobiales</taxon>
        <taxon>Phyllobacteriaceae</taxon>
        <taxon>Aminobacter</taxon>
    </lineage>
</organism>
<evidence type="ECO:0000313" key="3">
    <source>
        <dbReference type="EMBL" id="MBB6469496.1"/>
    </source>
</evidence>
<evidence type="ECO:0000256" key="2">
    <source>
        <dbReference type="SAM" id="MobiDB-lite"/>
    </source>
</evidence>
<dbReference type="AlphaFoldDB" id="A0A8E1WLB3"/>
<dbReference type="Pfam" id="PF05443">
    <property type="entry name" value="ROS_MUCR"/>
    <property type="match status" value="1"/>
</dbReference>
<comment type="similarity">
    <text evidence="1">Belongs to the ros/MucR family.</text>
</comment>
<dbReference type="Gene3D" id="1.10.10.1550">
    <property type="entry name" value="ROS/MUCR transcriptional regulator protein"/>
    <property type="match status" value="1"/>
</dbReference>
<dbReference type="GO" id="GO:0006355">
    <property type="term" value="P:regulation of DNA-templated transcription"/>
    <property type="evidence" value="ECO:0007669"/>
    <property type="project" value="InterPro"/>
</dbReference>
<comment type="caution">
    <text evidence="3">The sequence shown here is derived from an EMBL/GenBank/DDBJ whole genome shotgun (WGS) entry which is preliminary data.</text>
</comment>
<evidence type="ECO:0000313" key="4">
    <source>
        <dbReference type="Proteomes" id="UP000532373"/>
    </source>
</evidence>
<sequence>MRSGFPLGIAQKQEDREIPWFDKKRKTLKSYAAHHAPTVPAGGIGVRPVVGTPTFFLSPSDKLRYPANGGGYCWSDLMTEVLPRPNDQLIELTADIVAAYVSNNPVPVGDLAGLIAQIHSSISKLDTPLAPEPETPTPRMSIKKTVTPDYIISLEDGKRYQTLKRHLSGLGLTPDTYRAKWSLPQDYPMVAPAYSARRSELAKSIGLGRKPAEIKPVKKPARTTRA</sequence>
<evidence type="ECO:0000256" key="1">
    <source>
        <dbReference type="ARBA" id="ARBA00007031"/>
    </source>
</evidence>
<dbReference type="Proteomes" id="UP000532373">
    <property type="component" value="Unassembled WGS sequence"/>
</dbReference>